<proteinExistence type="predicted"/>
<evidence type="ECO:0008006" key="5">
    <source>
        <dbReference type="Google" id="ProtNLM"/>
    </source>
</evidence>
<organism evidence="2">
    <name type="scientific">Mytilinidion resinicola</name>
    <dbReference type="NCBI Taxonomy" id="574789"/>
    <lineage>
        <taxon>Eukaryota</taxon>
        <taxon>Fungi</taxon>
        <taxon>Dikarya</taxon>
        <taxon>Ascomycota</taxon>
        <taxon>Pezizomycotina</taxon>
        <taxon>Dothideomycetes</taxon>
        <taxon>Pleosporomycetidae</taxon>
        <taxon>Mytilinidiales</taxon>
        <taxon>Mytilinidiaceae</taxon>
        <taxon>Mytilinidion</taxon>
    </lineage>
</organism>
<feature type="chain" id="PRO_5044629606" description="Secreted protein" evidence="1">
    <location>
        <begin position="28"/>
        <end position="136"/>
    </location>
</feature>
<evidence type="ECO:0000313" key="3">
    <source>
        <dbReference type="Proteomes" id="UP000504636"/>
    </source>
</evidence>
<dbReference type="AlphaFoldDB" id="A0A6A6Z710"/>
<sequence length="136" mass="14609">MRRAAALRTLPLLALLRTHHPIAGCRANTAATLPSPSLAGCPALAPFVLNAPAFRVVWPPLGIRRLRLRGVCVSLNPALTDAPGIREPGRSAFRNPVQLCSCMGAFHRLARQSNDVGMRPDRGPGLRLSQLLRGLP</sequence>
<evidence type="ECO:0000256" key="1">
    <source>
        <dbReference type="SAM" id="SignalP"/>
    </source>
</evidence>
<dbReference type="RefSeq" id="XP_033583784.1">
    <property type="nucleotide sequence ID" value="XM_033724676.1"/>
</dbReference>
<evidence type="ECO:0000313" key="2">
    <source>
        <dbReference type="EMBL" id="KAF2816820.1"/>
    </source>
</evidence>
<protein>
    <recommendedName>
        <fullName evidence="5">Secreted protein</fullName>
    </recommendedName>
</protein>
<keyword evidence="1" id="KW-0732">Signal</keyword>
<dbReference type="Proteomes" id="UP000504636">
    <property type="component" value="Unplaced"/>
</dbReference>
<dbReference type="EMBL" id="MU003692">
    <property type="protein sequence ID" value="KAF2816820.1"/>
    <property type="molecule type" value="Genomic_DNA"/>
</dbReference>
<reference evidence="4" key="2">
    <citation type="submission" date="2020-04" db="EMBL/GenBank/DDBJ databases">
        <authorList>
            <consortium name="NCBI Genome Project"/>
        </authorList>
    </citation>
    <scope>NUCLEOTIDE SEQUENCE</scope>
    <source>
        <strain evidence="4">CBS 304.34</strain>
    </source>
</reference>
<reference evidence="4" key="3">
    <citation type="submission" date="2025-04" db="UniProtKB">
        <authorList>
            <consortium name="RefSeq"/>
        </authorList>
    </citation>
    <scope>IDENTIFICATION</scope>
    <source>
        <strain evidence="4">CBS 304.34</strain>
    </source>
</reference>
<reference evidence="2 4" key="1">
    <citation type="journal article" date="2020" name="Stud. Mycol.">
        <title>101 Dothideomycetes genomes: a test case for predicting lifestyles and emergence of pathogens.</title>
        <authorList>
            <person name="Haridas S."/>
            <person name="Albert R."/>
            <person name="Binder M."/>
            <person name="Bloem J."/>
            <person name="Labutti K."/>
            <person name="Salamov A."/>
            <person name="Andreopoulos B."/>
            <person name="Baker S."/>
            <person name="Barry K."/>
            <person name="Bills G."/>
            <person name="Bluhm B."/>
            <person name="Cannon C."/>
            <person name="Castanera R."/>
            <person name="Culley D."/>
            <person name="Daum C."/>
            <person name="Ezra D."/>
            <person name="Gonzalez J."/>
            <person name="Henrissat B."/>
            <person name="Kuo A."/>
            <person name="Liang C."/>
            <person name="Lipzen A."/>
            <person name="Lutzoni F."/>
            <person name="Magnuson J."/>
            <person name="Mondo S."/>
            <person name="Nolan M."/>
            <person name="Ohm R."/>
            <person name="Pangilinan J."/>
            <person name="Park H.-J."/>
            <person name="Ramirez L."/>
            <person name="Alfaro M."/>
            <person name="Sun H."/>
            <person name="Tritt A."/>
            <person name="Yoshinaga Y."/>
            <person name="Zwiers L.-H."/>
            <person name="Turgeon B."/>
            <person name="Goodwin S."/>
            <person name="Spatafora J."/>
            <person name="Crous P."/>
            <person name="Grigoriev I."/>
        </authorList>
    </citation>
    <scope>NUCLEOTIDE SEQUENCE</scope>
    <source>
        <strain evidence="2 4">CBS 304.34</strain>
    </source>
</reference>
<evidence type="ECO:0000313" key="4">
    <source>
        <dbReference type="RefSeq" id="XP_033583784.1"/>
    </source>
</evidence>
<accession>A0A6A6Z710</accession>
<gene>
    <name evidence="2 4" type="ORF">BDZ99DRAFT_513095</name>
</gene>
<keyword evidence="3" id="KW-1185">Reference proteome</keyword>
<name>A0A6A6Z710_9PEZI</name>
<dbReference type="GeneID" id="54465569"/>
<feature type="signal peptide" evidence="1">
    <location>
        <begin position="1"/>
        <end position="27"/>
    </location>
</feature>